<sequence>NVFVKRARAQNVPKSLKKRHRRENHIEYGKRILNQRIRK</sequence>
<dbReference type="EMBL" id="WIXE01008221">
    <property type="protein sequence ID" value="KAK5979583.1"/>
    <property type="molecule type" value="Genomic_DNA"/>
</dbReference>
<evidence type="ECO:0000313" key="2">
    <source>
        <dbReference type="EMBL" id="KAK5979583.1"/>
    </source>
</evidence>
<gene>
    <name evidence="2" type="ORF">GCK32_012722</name>
</gene>
<evidence type="ECO:0000256" key="1">
    <source>
        <dbReference type="SAM" id="MobiDB-lite"/>
    </source>
</evidence>
<evidence type="ECO:0000313" key="3">
    <source>
        <dbReference type="Proteomes" id="UP001331761"/>
    </source>
</evidence>
<keyword evidence="3" id="KW-1185">Reference proteome</keyword>
<organism evidence="2 3">
    <name type="scientific">Trichostrongylus colubriformis</name>
    <name type="common">Black scour worm</name>
    <dbReference type="NCBI Taxonomy" id="6319"/>
    <lineage>
        <taxon>Eukaryota</taxon>
        <taxon>Metazoa</taxon>
        <taxon>Ecdysozoa</taxon>
        <taxon>Nematoda</taxon>
        <taxon>Chromadorea</taxon>
        <taxon>Rhabditida</taxon>
        <taxon>Rhabditina</taxon>
        <taxon>Rhabditomorpha</taxon>
        <taxon>Strongyloidea</taxon>
        <taxon>Trichostrongylidae</taxon>
        <taxon>Trichostrongylus</taxon>
    </lineage>
</organism>
<comment type="caution">
    <text evidence="2">The sequence shown here is derived from an EMBL/GenBank/DDBJ whole genome shotgun (WGS) entry which is preliminary data.</text>
</comment>
<name>A0AAN8G981_TRICO</name>
<dbReference type="AlphaFoldDB" id="A0AAN8G981"/>
<protein>
    <submittedName>
        <fullName evidence="2">Uncharacterized protein</fullName>
    </submittedName>
</protein>
<feature type="non-terminal residue" evidence="2">
    <location>
        <position position="1"/>
    </location>
</feature>
<proteinExistence type="predicted"/>
<dbReference type="Proteomes" id="UP001331761">
    <property type="component" value="Unassembled WGS sequence"/>
</dbReference>
<accession>A0AAN8G981</accession>
<feature type="region of interest" description="Disordered" evidence="1">
    <location>
        <begin position="1"/>
        <end position="20"/>
    </location>
</feature>
<reference evidence="2 3" key="1">
    <citation type="submission" date="2019-10" db="EMBL/GenBank/DDBJ databases">
        <title>Assembly and Annotation for the nematode Trichostrongylus colubriformis.</title>
        <authorList>
            <person name="Martin J."/>
        </authorList>
    </citation>
    <scope>NUCLEOTIDE SEQUENCE [LARGE SCALE GENOMIC DNA]</scope>
    <source>
        <strain evidence="2">G859</strain>
        <tissue evidence="2">Whole worm</tissue>
    </source>
</reference>